<dbReference type="GO" id="GO:0042128">
    <property type="term" value="P:nitrate assimilation"/>
    <property type="evidence" value="ECO:0007669"/>
    <property type="project" value="UniProtKB-KW"/>
</dbReference>
<dbReference type="GO" id="GO:0051537">
    <property type="term" value="F:2 iron, 2 sulfur cluster binding"/>
    <property type="evidence" value="ECO:0007669"/>
    <property type="project" value="UniProtKB-KW"/>
</dbReference>
<dbReference type="NCBIfam" id="TIGR02378">
    <property type="entry name" value="nirD_assim_sml"/>
    <property type="match status" value="1"/>
</dbReference>
<dbReference type="InterPro" id="IPR036922">
    <property type="entry name" value="Rieske_2Fe-2S_sf"/>
</dbReference>
<keyword evidence="1" id="KW-0001">2Fe-2S</keyword>
<dbReference type="PROSITE" id="PS51296">
    <property type="entry name" value="RIESKE"/>
    <property type="match status" value="1"/>
</dbReference>
<dbReference type="Pfam" id="PF13806">
    <property type="entry name" value="Rieske_2"/>
    <property type="match status" value="1"/>
</dbReference>
<evidence type="ECO:0000256" key="6">
    <source>
        <dbReference type="ARBA" id="ARBA00023063"/>
    </source>
</evidence>
<dbReference type="InterPro" id="IPR012748">
    <property type="entry name" value="Rieske-like_NirD"/>
</dbReference>
<dbReference type="Proteomes" id="UP000198706">
    <property type="component" value="Unassembled WGS sequence"/>
</dbReference>
<accession>A0A1G9QC23</accession>
<evidence type="ECO:0000313" key="9">
    <source>
        <dbReference type="Proteomes" id="UP000198706"/>
    </source>
</evidence>
<protein>
    <submittedName>
        <fullName evidence="8">Nitrite reductase (NADH) small subunit</fullName>
    </submittedName>
</protein>
<dbReference type="Gene3D" id="2.102.10.10">
    <property type="entry name" value="Rieske [2Fe-2S] iron-sulphur domain"/>
    <property type="match status" value="1"/>
</dbReference>
<proteinExistence type="predicted"/>
<reference evidence="8 9" key="1">
    <citation type="submission" date="2016-10" db="EMBL/GenBank/DDBJ databases">
        <authorList>
            <person name="de Groot N.N."/>
        </authorList>
    </citation>
    <scope>NUCLEOTIDE SEQUENCE [LARGE SCALE GENOMIC DNA]</scope>
    <source>
        <strain evidence="8 9">JCM 21544</strain>
    </source>
</reference>
<organism evidence="8 9">
    <name type="scientific">Pseudomonas indica</name>
    <dbReference type="NCBI Taxonomy" id="137658"/>
    <lineage>
        <taxon>Bacteria</taxon>
        <taxon>Pseudomonadati</taxon>
        <taxon>Pseudomonadota</taxon>
        <taxon>Gammaproteobacteria</taxon>
        <taxon>Pseudomonadales</taxon>
        <taxon>Pseudomonadaceae</taxon>
        <taxon>Pseudomonas</taxon>
    </lineage>
</organism>
<keyword evidence="6" id="KW-0534">Nitrate assimilation</keyword>
<dbReference type="InterPro" id="IPR017941">
    <property type="entry name" value="Rieske_2Fe-2S"/>
</dbReference>
<dbReference type="RefSeq" id="WP_084335884.1">
    <property type="nucleotide sequence ID" value="NZ_FNFD01000049.1"/>
</dbReference>
<dbReference type="PANTHER" id="PTHR40562">
    <property type="match status" value="1"/>
</dbReference>
<dbReference type="PANTHER" id="PTHR40562:SF1">
    <property type="entry name" value="NITRITE REDUCTASE (NADH) SMALL SUBUNIT"/>
    <property type="match status" value="1"/>
</dbReference>
<keyword evidence="4" id="KW-0408">Iron</keyword>
<evidence type="ECO:0000256" key="2">
    <source>
        <dbReference type="ARBA" id="ARBA00022723"/>
    </source>
</evidence>
<keyword evidence="9" id="KW-1185">Reference proteome</keyword>
<feature type="domain" description="Rieske" evidence="7">
    <location>
        <begin position="15"/>
        <end position="117"/>
    </location>
</feature>
<dbReference type="PROSITE" id="PS51300">
    <property type="entry name" value="NIRD"/>
    <property type="match status" value="1"/>
</dbReference>
<dbReference type="GO" id="GO:0046872">
    <property type="term" value="F:metal ion binding"/>
    <property type="evidence" value="ECO:0007669"/>
    <property type="project" value="UniProtKB-KW"/>
</dbReference>
<dbReference type="EMBL" id="FNFD01000049">
    <property type="protein sequence ID" value="SDM08529.1"/>
    <property type="molecule type" value="Genomic_DNA"/>
</dbReference>
<dbReference type="SUPFAM" id="SSF50022">
    <property type="entry name" value="ISP domain"/>
    <property type="match status" value="1"/>
</dbReference>
<name>A0A1G9QC23_9PSED</name>
<evidence type="ECO:0000256" key="1">
    <source>
        <dbReference type="ARBA" id="ARBA00022714"/>
    </source>
</evidence>
<evidence type="ECO:0000256" key="4">
    <source>
        <dbReference type="ARBA" id="ARBA00023004"/>
    </source>
</evidence>
<dbReference type="AlphaFoldDB" id="A0A1G9QC23"/>
<dbReference type="InterPro" id="IPR017881">
    <property type="entry name" value="NirD"/>
</dbReference>
<dbReference type="OrthoDB" id="516687at2"/>
<dbReference type="STRING" id="137658.SAMN05216186_1493"/>
<evidence type="ECO:0000256" key="5">
    <source>
        <dbReference type="ARBA" id="ARBA00023014"/>
    </source>
</evidence>
<dbReference type="GO" id="GO:0008942">
    <property type="term" value="F:nitrite reductase [NAD(P)H] activity"/>
    <property type="evidence" value="ECO:0007669"/>
    <property type="project" value="InterPro"/>
</dbReference>
<sequence>MSQSNTALNIAEYWQPLCSRNDLVANSGVVALVEGQQVALFYLPDTEEEVFAIGNRDPKSGANVIGRGIVGQMGGDLVIASPLYKQHFRLSDGSCVEYPEQQLQVWPARLCGDRVEIRL</sequence>
<keyword evidence="5" id="KW-0411">Iron-sulfur</keyword>
<gene>
    <name evidence="8" type="ORF">SAMN05216186_1493</name>
</gene>
<dbReference type="CDD" id="cd03529">
    <property type="entry name" value="Rieske_NirD"/>
    <property type="match status" value="1"/>
</dbReference>
<evidence type="ECO:0000259" key="7">
    <source>
        <dbReference type="PROSITE" id="PS51296"/>
    </source>
</evidence>
<keyword evidence="2" id="KW-0479">Metal-binding</keyword>
<evidence type="ECO:0000313" key="8">
    <source>
        <dbReference type="EMBL" id="SDM08529.1"/>
    </source>
</evidence>
<keyword evidence="3" id="KW-0560">Oxidoreductase</keyword>
<evidence type="ECO:0000256" key="3">
    <source>
        <dbReference type="ARBA" id="ARBA00023002"/>
    </source>
</evidence>